<proteinExistence type="predicted"/>
<evidence type="ECO:0008006" key="3">
    <source>
        <dbReference type="Google" id="ProtNLM"/>
    </source>
</evidence>
<name>A0A1Y6CIY2_9BACT</name>
<reference evidence="2" key="1">
    <citation type="submission" date="2017-04" db="EMBL/GenBank/DDBJ databases">
        <authorList>
            <person name="Varghese N."/>
            <person name="Submissions S."/>
        </authorList>
    </citation>
    <scope>NUCLEOTIDE SEQUENCE [LARGE SCALE GENOMIC DNA]</scope>
    <source>
        <strain evidence="2">RKEM611</strain>
    </source>
</reference>
<protein>
    <recommendedName>
        <fullName evidence="3">PilZ domain-containing protein</fullName>
    </recommendedName>
</protein>
<evidence type="ECO:0000313" key="1">
    <source>
        <dbReference type="EMBL" id="SMF68885.1"/>
    </source>
</evidence>
<dbReference type="OrthoDB" id="9939922at2"/>
<organism evidence="1 2">
    <name type="scientific">Pseudobacteriovorax antillogorgiicola</name>
    <dbReference type="NCBI Taxonomy" id="1513793"/>
    <lineage>
        <taxon>Bacteria</taxon>
        <taxon>Pseudomonadati</taxon>
        <taxon>Bdellovibrionota</taxon>
        <taxon>Oligoflexia</taxon>
        <taxon>Oligoflexales</taxon>
        <taxon>Pseudobacteriovoracaceae</taxon>
        <taxon>Pseudobacteriovorax</taxon>
    </lineage>
</organism>
<dbReference type="STRING" id="1513793.SAMN06296036_12473"/>
<evidence type="ECO:0000313" key="2">
    <source>
        <dbReference type="Proteomes" id="UP000192907"/>
    </source>
</evidence>
<dbReference type="RefSeq" id="WP_132323917.1">
    <property type="nucleotide sequence ID" value="NZ_FWZT01000024.1"/>
</dbReference>
<gene>
    <name evidence="1" type="ORF">SAMN06296036_12473</name>
</gene>
<accession>A0A1Y6CIY2</accession>
<keyword evidence="2" id="KW-1185">Reference proteome</keyword>
<dbReference type="AlphaFoldDB" id="A0A1Y6CIY2"/>
<sequence>MSGQAVRRRYIRAAPDDNEYVQIDHKLEGDFTFSYAALVVEESPLGGCSIVCLDSVGLEKGSVCRMKVGHMAPLRSEIVWVKVLDEHVVRLGVKFLE</sequence>
<dbReference type="Proteomes" id="UP000192907">
    <property type="component" value="Unassembled WGS sequence"/>
</dbReference>
<dbReference type="EMBL" id="FWZT01000024">
    <property type="protein sequence ID" value="SMF68885.1"/>
    <property type="molecule type" value="Genomic_DNA"/>
</dbReference>